<gene>
    <name evidence="3" type="ORF">KB874_11825</name>
</gene>
<evidence type="ECO:0000313" key="4">
    <source>
        <dbReference type="Proteomes" id="UP000681356"/>
    </source>
</evidence>
<dbReference type="InterPro" id="IPR045746">
    <property type="entry name" value="ACT14924-like_Acyltransf_dom"/>
</dbReference>
<name>A0A8J8B8R1_9RHOB</name>
<dbReference type="RefSeq" id="WP_212536744.1">
    <property type="nucleotide sequence ID" value="NZ_JAGTUU010000004.1"/>
</dbReference>
<evidence type="ECO:0000259" key="2">
    <source>
        <dbReference type="SMART" id="SM00563"/>
    </source>
</evidence>
<organism evidence="3 4">
    <name type="scientific">Thetidibacter halocola</name>
    <dbReference type="NCBI Taxonomy" id="2827239"/>
    <lineage>
        <taxon>Bacteria</taxon>
        <taxon>Pseudomonadati</taxon>
        <taxon>Pseudomonadota</taxon>
        <taxon>Alphaproteobacteria</taxon>
        <taxon>Rhodobacterales</taxon>
        <taxon>Roseobacteraceae</taxon>
        <taxon>Thetidibacter</taxon>
    </lineage>
</organism>
<protein>
    <submittedName>
        <fullName evidence="3">Lysophospholipid acyltransferase family protein</fullName>
    </submittedName>
</protein>
<reference evidence="3" key="1">
    <citation type="submission" date="2021-04" db="EMBL/GenBank/DDBJ databases">
        <authorList>
            <person name="Yoon J."/>
        </authorList>
    </citation>
    <scope>NUCLEOTIDE SEQUENCE</scope>
    <source>
        <strain evidence="3">KMU-90</strain>
    </source>
</reference>
<sequence length="294" mass="32500">MVEGSYPTTAGRKAPVAPPSNAPYDKRQISYANTFTNPWKANTIRAMEWLTGKIPLLRMVRRFERMGPAEGQAFWTQALDIMGIDLLTPAEQIAHIPATGPVIVVANHPHGLVDGMVLARLIGQVRTDYKILTRSLLTGVKEIEEFMIPVPFPHEDDAREQSLEMRARAMTHLKQGGVIVLFPSGVVANAATWFGPAIEAGWNPFTAKMIQRSGATVVPIFFPGQNSRAYQIANKVSPTIRQGLLIHEVVHACNRPQKPVVGTPIHPDEIRSFAGGQREFVSWLRDLTLGLKED</sequence>
<feature type="region of interest" description="Disordered" evidence="1">
    <location>
        <begin position="1"/>
        <end position="23"/>
    </location>
</feature>
<dbReference type="InterPro" id="IPR002123">
    <property type="entry name" value="Plipid/glycerol_acylTrfase"/>
</dbReference>
<feature type="domain" description="Phospholipid/glycerol acyltransferase" evidence="2">
    <location>
        <begin position="102"/>
        <end position="225"/>
    </location>
</feature>
<comment type="caution">
    <text evidence="3">The sequence shown here is derived from an EMBL/GenBank/DDBJ whole genome shotgun (WGS) entry which is preliminary data.</text>
</comment>
<evidence type="ECO:0000313" key="3">
    <source>
        <dbReference type="EMBL" id="MBS0124785.1"/>
    </source>
</evidence>
<dbReference type="SMART" id="SM00563">
    <property type="entry name" value="PlsC"/>
    <property type="match status" value="1"/>
</dbReference>
<dbReference type="Pfam" id="PF19576">
    <property type="entry name" value="Acyltransf_2"/>
    <property type="match status" value="1"/>
</dbReference>
<evidence type="ECO:0000256" key="1">
    <source>
        <dbReference type="SAM" id="MobiDB-lite"/>
    </source>
</evidence>
<dbReference type="AlphaFoldDB" id="A0A8J8B8R1"/>
<dbReference type="CDD" id="cd07986">
    <property type="entry name" value="LPLAT_ACT14924-like"/>
    <property type="match status" value="1"/>
</dbReference>
<proteinExistence type="predicted"/>
<dbReference type="EMBL" id="JAGTUU010000004">
    <property type="protein sequence ID" value="MBS0124785.1"/>
    <property type="molecule type" value="Genomic_DNA"/>
</dbReference>
<keyword evidence="4" id="KW-1185">Reference proteome</keyword>
<keyword evidence="3" id="KW-0012">Acyltransferase</keyword>
<dbReference type="GO" id="GO:0016746">
    <property type="term" value="F:acyltransferase activity"/>
    <property type="evidence" value="ECO:0007669"/>
    <property type="project" value="UniProtKB-KW"/>
</dbReference>
<keyword evidence="3" id="KW-0808">Transferase</keyword>
<dbReference type="SUPFAM" id="SSF69593">
    <property type="entry name" value="Glycerol-3-phosphate (1)-acyltransferase"/>
    <property type="match status" value="1"/>
</dbReference>
<accession>A0A8J8B8R1</accession>
<dbReference type="Proteomes" id="UP000681356">
    <property type="component" value="Unassembled WGS sequence"/>
</dbReference>